<keyword evidence="3" id="KW-0342">GTP-binding</keyword>
<gene>
    <name evidence="6" type="ORF">A3770_08p51700</name>
</gene>
<dbReference type="SUPFAM" id="SSF47895">
    <property type="entry name" value="Transducin (alpha subunit), insertion domain"/>
    <property type="match status" value="1"/>
</dbReference>
<organism evidence="6 7">
    <name type="scientific">Chloropicon primus</name>
    <dbReference type="NCBI Taxonomy" id="1764295"/>
    <lineage>
        <taxon>Eukaryota</taxon>
        <taxon>Viridiplantae</taxon>
        <taxon>Chlorophyta</taxon>
        <taxon>Chloropicophyceae</taxon>
        <taxon>Chloropicales</taxon>
        <taxon>Chloropicaceae</taxon>
        <taxon>Chloropicon</taxon>
    </lineage>
</organism>
<dbReference type="SMART" id="SM00275">
    <property type="entry name" value="G_alpha"/>
    <property type="match status" value="1"/>
</dbReference>
<dbReference type="PANTHER" id="PTHR10218">
    <property type="entry name" value="GTP-BINDING PROTEIN ALPHA SUBUNIT"/>
    <property type="match status" value="1"/>
</dbReference>
<keyword evidence="2" id="KW-0547">Nucleotide-binding</keyword>
<dbReference type="InterPro" id="IPR011025">
    <property type="entry name" value="GproteinA_insert"/>
</dbReference>
<dbReference type="InterPro" id="IPR027417">
    <property type="entry name" value="P-loop_NTPase"/>
</dbReference>
<evidence type="ECO:0000313" key="6">
    <source>
        <dbReference type="EMBL" id="QDZ22652.1"/>
    </source>
</evidence>
<dbReference type="PRINTS" id="PR00318">
    <property type="entry name" value="GPROTEINA"/>
</dbReference>
<dbReference type="GO" id="GO:0005737">
    <property type="term" value="C:cytoplasm"/>
    <property type="evidence" value="ECO:0007669"/>
    <property type="project" value="TreeGrafter"/>
</dbReference>
<dbReference type="Gene3D" id="1.10.400.10">
    <property type="entry name" value="GI Alpha 1, domain 2-like"/>
    <property type="match status" value="1"/>
</dbReference>
<dbReference type="GO" id="GO:0005525">
    <property type="term" value="F:GTP binding"/>
    <property type="evidence" value="ECO:0007669"/>
    <property type="project" value="UniProtKB-KW"/>
</dbReference>
<dbReference type="Proteomes" id="UP000316726">
    <property type="component" value="Chromosome 8"/>
</dbReference>
<dbReference type="GO" id="GO:0031683">
    <property type="term" value="F:G-protein beta/gamma-subunit complex binding"/>
    <property type="evidence" value="ECO:0007669"/>
    <property type="project" value="InterPro"/>
</dbReference>
<dbReference type="InterPro" id="IPR001019">
    <property type="entry name" value="Gprotein_alpha_su"/>
</dbReference>
<proteinExistence type="predicted"/>
<keyword evidence="7" id="KW-1185">Reference proteome</keyword>
<dbReference type="GO" id="GO:0046872">
    <property type="term" value="F:metal ion binding"/>
    <property type="evidence" value="ECO:0007669"/>
    <property type="project" value="UniProtKB-KW"/>
</dbReference>
<feature type="binding site" evidence="5">
    <location>
        <position position="120"/>
    </location>
    <ligand>
        <name>Mg(2+)</name>
        <dbReference type="ChEBI" id="CHEBI:18420"/>
    </ligand>
</feature>
<dbReference type="OrthoDB" id="5817230at2759"/>
<keyword evidence="1 5" id="KW-0479">Metal-binding</keyword>
<reference evidence="6 7" key="1">
    <citation type="submission" date="2018-07" db="EMBL/GenBank/DDBJ databases">
        <title>The complete nuclear genome of the prasinophyte Chloropicon primus (CCMP1205).</title>
        <authorList>
            <person name="Pombert J.-F."/>
            <person name="Otis C."/>
            <person name="Turmel M."/>
            <person name="Lemieux C."/>
        </authorList>
    </citation>
    <scope>NUCLEOTIDE SEQUENCE [LARGE SCALE GENOMIC DNA]</scope>
    <source>
        <strain evidence="6 7">CCMP1205</strain>
    </source>
</reference>
<sequence>MRREFRKHIQANILHRLVSLKGRAEVVAALEESEDLQKSFSMLESAAVADFEYTDENNSFVQEVLDAAVDIGTLAVIQEAVKDVYYNAPWDYMYFDSVRRIFRKDYEPSKEDIFICRKPTTGLCEYIIRHIMVDQGSRKGVHDLKQTREVWLEFVDVGGTNVERKRWEYLLKNCDGILYFVAMTDFSESAPGRGVGDDYYSYLNHGQRSDISMEYSKDLFATTFATKKTSGIPIVLILSKHDLFVRMIETGDRPLTKCLDVEYKGPSQDGKKATDFLTQTLTSSLKMYVEGLELYRKVDRMPIFHMNLIEKVNFSLKFNQIWLQMEDAIDDMKVLREKIQEDFGSGRAKSLHGGLKNKISVFRQKSNGRGKAESIIDTPGYQEGLSETVRARHHPTKAMLYRKPSFEQQAFVSSATELISGDNVSVDKGRDRYGKRLSSTALVRGIRRTKSYHWN</sequence>
<name>A0A5B8MTC4_9CHLO</name>
<dbReference type="Pfam" id="PF00503">
    <property type="entry name" value="G-alpha"/>
    <property type="match status" value="1"/>
</dbReference>
<dbReference type="SUPFAM" id="SSF52540">
    <property type="entry name" value="P-loop containing nucleoside triphosphate hydrolases"/>
    <property type="match status" value="1"/>
</dbReference>
<evidence type="ECO:0000256" key="5">
    <source>
        <dbReference type="PIRSR" id="PIRSR601019-2"/>
    </source>
</evidence>
<evidence type="ECO:0000256" key="3">
    <source>
        <dbReference type="ARBA" id="ARBA00023134"/>
    </source>
</evidence>
<dbReference type="GO" id="GO:0005834">
    <property type="term" value="C:heterotrimeric G-protein complex"/>
    <property type="evidence" value="ECO:0007669"/>
    <property type="project" value="TreeGrafter"/>
</dbReference>
<dbReference type="PANTHER" id="PTHR10218:SF302">
    <property type="entry name" value="GUANINE NUCLEOTIDE-BINDING PROTEIN ALPHA-5 SUBUNIT"/>
    <property type="match status" value="1"/>
</dbReference>
<dbReference type="Gene3D" id="3.40.50.300">
    <property type="entry name" value="P-loop containing nucleotide triphosphate hydrolases"/>
    <property type="match status" value="1"/>
</dbReference>
<keyword evidence="4" id="KW-0807">Transducer</keyword>
<dbReference type="GO" id="GO:0007188">
    <property type="term" value="P:adenylate cyclase-modulating G protein-coupled receptor signaling pathway"/>
    <property type="evidence" value="ECO:0007669"/>
    <property type="project" value="TreeGrafter"/>
</dbReference>
<accession>A0A5B8MTC4</accession>
<dbReference type="GO" id="GO:0003924">
    <property type="term" value="F:GTPase activity"/>
    <property type="evidence" value="ECO:0007669"/>
    <property type="project" value="InterPro"/>
</dbReference>
<dbReference type="GO" id="GO:0001664">
    <property type="term" value="F:G protein-coupled receptor binding"/>
    <property type="evidence" value="ECO:0007669"/>
    <property type="project" value="TreeGrafter"/>
</dbReference>
<dbReference type="STRING" id="1764295.A0A5B8MTC4"/>
<evidence type="ECO:0000256" key="2">
    <source>
        <dbReference type="ARBA" id="ARBA00022741"/>
    </source>
</evidence>
<evidence type="ECO:0000256" key="4">
    <source>
        <dbReference type="ARBA" id="ARBA00023224"/>
    </source>
</evidence>
<keyword evidence="5" id="KW-0460">Magnesium</keyword>
<dbReference type="PROSITE" id="PS51882">
    <property type="entry name" value="G_ALPHA"/>
    <property type="match status" value="1"/>
</dbReference>
<dbReference type="EMBL" id="CP031041">
    <property type="protein sequence ID" value="QDZ22652.1"/>
    <property type="molecule type" value="Genomic_DNA"/>
</dbReference>
<evidence type="ECO:0000256" key="1">
    <source>
        <dbReference type="ARBA" id="ARBA00022723"/>
    </source>
</evidence>
<evidence type="ECO:0000313" key="7">
    <source>
        <dbReference type="Proteomes" id="UP000316726"/>
    </source>
</evidence>
<protein>
    <submittedName>
        <fullName evidence="6">Subunit alpha of guanine nucleotide-binding protein</fullName>
    </submittedName>
</protein>
<dbReference type="AlphaFoldDB" id="A0A5B8MTC4"/>